<feature type="transmembrane region" description="Helical" evidence="2">
    <location>
        <begin position="107"/>
        <end position="127"/>
    </location>
</feature>
<keyword evidence="2" id="KW-0472">Membrane</keyword>
<dbReference type="KEGG" id="lem:LEN_0415"/>
<evidence type="ECO:0000256" key="1">
    <source>
        <dbReference type="SAM" id="MobiDB-lite"/>
    </source>
</evidence>
<dbReference type="RefSeq" id="WP_096376453.1">
    <property type="nucleotide sequence ID" value="NZ_AP014940.1"/>
</dbReference>
<feature type="transmembrane region" description="Helical" evidence="2">
    <location>
        <begin position="66"/>
        <end position="86"/>
    </location>
</feature>
<sequence length="186" mass="20390">MQNFNPYQAPQSAFDETSTESDDRSGPWRDGPDLVTLRDARLPGRCVKCNAPGQARLQKTYYWQSAWWLLLVLLNLLLFLIVSLVVRKKCTLQSTLCELHAQRRSRLIVGALSCLGACVLSLIAAAMNDSGPLFALSGALLLASIVVAVIVGRMLYAKRITERYARFGGAGAEFLAGLPRFRSGDA</sequence>
<organism evidence="3 4">
    <name type="scientific">Lysobacter enzymogenes</name>
    <dbReference type="NCBI Taxonomy" id="69"/>
    <lineage>
        <taxon>Bacteria</taxon>
        <taxon>Pseudomonadati</taxon>
        <taxon>Pseudomonadota</taxon>
        <taxon>Gammaproteobacteria</taxon>
        <taxon>Lysobacterales</taxon>
        <taxon>Lysobacteraceae</taxon>
        <taxon>Lysobacter</taxon>
    </lineage>
</organism>
<dbReference type="EMBL" id="AP014940">
    <property type="protein sequence ID" value="BAV95902.1"/>
    <property type="molecule type" value="Genomic_DNA"/>
</dbReference>
<evidence type="ECO:0000256" key="2">
    <source>
        <dbReference type="SAM" id="Phobius"/>
    </source>
</evidence>
<dbReference type="Proteomes" id="UP000218824">
    <property type="component" value="Chromosome"/>
</dbReference>
<keyword evidence="2" id="KW-0812">Transmembrane</keyword>
<keyword evidence="2" id="KW-1133">Transmembrane helix</keyword>
<feature type="transmembrane region" description="Helical" evidence="2">
    <location>
        <begin position="133"/>
        <end position="156"/>
    </location>
</feature>
<reference evidence="3 4" key="1">
    <citation type="journal article" date="2017" name="DNA Res.">
        <title>Complete genome sequence and expression profile of the commercial lytic enzyme producer Lysobacter enzymogenes M497-1.</title>
        <authorList>
            <person name="Takami H."/>
            <person name="Toyoda A."/>
            <person name="Uchiyama I."/>
            <person name="Itoh T."/>
            <person name="Takaki Y."/>
            <person name="Arai W."/>
            <person name="Nishi S."/>
            <person name="Kawai M."/>
            <person name="Shinya K."/>
            <person name="Ikeda H."/>
        </authorList>
    </citation>
    <scope>NUCLEOTIDE SEQUENCE [LARGE SCALE GENOMIC DNA]</scope>
    <source>
        <strain evidence="3 4">M497-1</strain>
    </source>
</reference>
<protein>
    <recommendedName>
        <fullName evidence="5">Transmembrane protein</fullName>
    </recommendedName>
</protein>
<proteinExistence type="predicted"/>
<dbReference type="AlphaFoldDB" id="A0AAU9ABC0"/>
<feature type="compositionally biased region" description="Polar residues" evidence="1">
    <location>
        <begin position="1"/>
        <end position="16"/>
    </location>
</feature>
<evidence type="ECO:0000313" key="3">
    <source>
        <dbReference type="EMBL" id="BAV95902.1"/>
    </source>
</evidence>
<name>A0AAU9ABC0_LYSEN</name>
<evidence type="ECO:0008006" key="5">
    <source>
        <dbReference type="Google" id="ProtNLM"/>
    </source>
</evidence>
<feature type="compositionally biased region" description="Basic and acidic residues" evidence="1">
    <location>
        <begin position="21"/>
        <end position="33"/>
    </location>
</feature>
<dbReference type="GeneID" id="83062328"/>
<evidence type="ECO:0000313" key="4">
    <source>
        <dbReference type="Proteomes" id="UP000218824"/>
    </source>
</evidence>
<gene>
    <name evidence="3" type="ORF">LEN_0415</name>
</gene>
<feature type="region of interest" description="Disordered" evidence="1">
    <location>
        <begin position="1"/>
        <end position="33"/>
    </location>
</feature>
<accession>A0AAU9ABC0</accession>